<dbReference type="InterPro" id="IPR011146">
    <property type="entry name" value="HIT-like"/>
</dbReference>
<accession>A0ABD1ZRQ4</accession>
<keyword evidence="1" id="KW-0547">Nucleotide-binding</keyword>
<dbReference type="Proteomes" id="UP001605036">
    <property type="component" value="Unassembled WGS sequence"/>
</dbReference>
<dbReference type="SUPFAM" id="SSF54197">
    <property type="entry name" value="HIT-like"/>
    <property type="match status" value="1"/>
</dbReference>
<dbReference type="Gene3D" id="3.30.428.10">
    <property type="entry name" value="HIT-like"/>
    <property type="match status" value="1"/>
</dbReference>
<dbReference type="PANTHER" id="PTHR46243:SF1">
    <property type="entry name" value="BIS(5'-ADENOSYL)-TRIPHOSPHATASE"/>
    <property type="match status" value="1"/>
</dbReference>
<evidence type="ECO:0000256" key="1">
    <source>
        <dbReference type="ARBA" id="ARBA00022741"/>
    </source>
</evidence>
<evidence type="ECO:0000256" key="2">
    <source>
        <dbReference type="ARBA" id="ARBA00022801"/>
    </source>
</evidence>
<dbReference type="PROSITE" id="PS00892">
    <property type="entry name" value="HIT_1"/>
    <property type="match status" value="1"/>
</dbReference>
<reference evidence="6 7" key="1">
    <citation type="submission" date="2024-09" db="EMBL/GenBank/DDBJ databases">
        <title>Chromosome-scale assembly of Riccia fluitans.</title>
        <authorList>
            <person name="Paukszto L."/>
            <person name="Sawicki J."/>
            <person name="Karawczyk K."/>
            <person name="Piernik-Szablinska J."/>
            <person name="Szczecinska M."/>
            <person name="Mazdziarz M."/>
        </authorList>
    </citation>
    <scope>NUCLEOTIDE SEQUENCE [LARGE SCALE GENOMIC DNA]</scope>
    <source>
        <strain evidence="6">Rf_01</strain>
        <tissue evidence="6">Aerial parts of the thallus</tissue>
    </source>
</reference>
<comment type="caution">
    <text evidence="6">The sequence shown here is derived from an EMBL/GenBank/DDBJ whole genome shotgun (WGS) entry which is preliminary data.</text>
</comment>
<dbReference type="PROSITE" id="PS51084">
    <property type="entry name" value="HIT_2"/>
    <property type="match status" value="1"/>
</dbReference>
<protein>
    <recommendedName>
        <fullName evidence="5">HIT domain-containing protein</fullName>
    </recommendedName>
</protein>
<keyword evidence="7" id="KW-1185">Reference proteome</keyword>
<evidence type="ECO:0000256" key="3">
    <source>
        <dbReference type="PROSITE-ProRule" id="PRU00464"/>
    </source>
</evidence>
<dbReference type="GO" id="GO:0000166">
    <property type="term" value="F:nucleotide binding"/>
    <property type="evidence" value="ECO:0007669"/>
    <property type="project" value="UniProtKB-KW"/>
</dbReference>
<dbReference type="InterPro" id="IPR051884">
    <property type="entry name" value="Bis(5'-adenosyl)-TPase_reg"/>
</dbReference>
<dbReference type="InterPro" id="IPR036265">
    <property type="entry name" value="HIT-like_sf"/>
</dbReference>
<dbReference type="EMBL" id="JBHFFA010000001">
    <property type="protein sequence ID" value="KAL2654135.1"/>
    <property type="molecule type" value="Genomic_DNA"/>
</dbReference>
<dbReference type="InterPro" id="IPR019808">
    <property type="entry name" value="Histidine_triad_CS"/>
</dbReference>
<keyword evidence="2" id="KW-0378">Hydrolase</keyword>
<evidence type="ECO:0000256" key="4">
    <source>
        <dbReference type="SAM" id="MobiDB-lite"/>
    </source>
</evidence>
<dbReference type="AlphaFoldDB" id="A0ABD1ZRQ4"/>
<sequence length="278" mass="31696">MGGDRNGEYILHGGAAAIPSPQGLRQCIPTAHRSEWTSNRRTKISISDNFSRFDYLFGKAVGTIGVSWERKRFSAVRRRAFLRAEGIGLSKKQVDLCTAAKMATAPVGGEPEKYTFGQWKIDAREVFLITEHCYCFVNISPVVPGHILTRFSPNCWIQCFHALDEAVYLTAEEVTDLWLTAQRVGQKLEPFFEGSSLTLAIQDGPEAGQTVPHVHVHVLPRKKKDFENNDEIYDELDKKEKDLNEELKKDQKHLDDERKNRSREEMFEEAAQLRVLFL</sequence>
<feature type="short sequence motif" description="Histidine triad motif" evidence="3">
    <location>
        <begin position="213"/>
        <end position="217"/>
    </location>
</feature>
<evidence type="ECO:0000313" key="6">
    <source>
        <dbReference type="EMBL" id="KAL2654135.1"/>
    </source>
</evidence>
<dbReference type="PANTHER" id="PTHR46243">
    <property type="entry name" value="BIS(5'-ADENOSYL)-TRIPHOSPHATASE"/>
    <property type="match status" value="1"/>
</dbReference>
<name>A0ABD1ZRQ4_9MARC</name>
<evidence type="ECO:0000259" key="5">
    <source>
        <dbReference type="PROSITE" id="PS51084"/>
    </source>
</evidence>
<proteinExistence type="predicted"/>
<organism evidence="6 7">
    <name type="scientific">Riccia fluitans</name>
    <dbReference type="NCBI Taxonomy" id="41844"/>
    <lineage>
        <taxon>Eukaryota</taxon>
        <taxon>Viridiplantae</taxon>
        <taxon>Streptophyta</taxon>
        <taxon>Embryophyta</taxon>
        <taxon>Marchantiophyta</taxon>
        <taxon>Marchantiopsida</taxon>
        <taxon>Marchantiidae</taxon>
        <taxon>Marchantiales</taxon>
        <taxon>Ricciaceae</taxon>
        <taxon>Riccia</taxon>
    </lineage>
</organism>
<feature type="domain" description="HIT" evidence="5">
    <location>
        <begin position="112"/>
        <end position="228"/>
    </location>
</feature>
<feature type="region of interest" description="Disordered" evidence="4">
    <location>
        <begin position="244"/>
        <end position="264"/>
    </location>
</feature>
<dbReference type="FunFam" id="3.30.428.10:FF:000011">
    <property type="entry name" value="Fragile histidine triad"/>
    <property type="match status" value="1"/>
</dbReference>
<dbReference type="GO" id="GO:0047627">
    <property type="term" value="F:adenylylsulfatase activity"/>
    <property type="evidence" value="ECO:0007669"/>
    <property type="project" value="UniProtKB-ARBA"/>
</dbReference>
<gene>
    <name evidence="6" type="ORF">R1flu_022263</name>
</gene>
<evidence type="ECO:0000313" key="7">
    <source>
        <dbReference type="Proteomes" id="UP001605036"/>
    </source>
</evidence>
<dbReference type="Pfam" id="PF01230">
    <property type="entry name" value="HIT"/>
    <property type="match status" value="1"/>
</dbReference>